<dbReference type="EMBL" id="OV725081">
    <property type="protein sequence ID" value="CAH1403464.1"/>
    <property type="molecule type" value="Genomic_DNA"/>
</dbReference>
<accession>A0A9P0MSK5</accession>
<organism evidence="2 3">
    <name type="scientific">Nezara viridula</name>
    <name type="common">Southern green stink bug</name>
    <name type="synonym">Cimex viridulus</name>
    <dbReference type="NCBI Taxonomy" id="85310"/>
    <lineage>
        <taxon>Eukaryota</taxon>
        <taxon>Metazoa</taxon>
        <taxon>Ecdysozoa</taxon>
        <taxon>Arthropoda</taxon>
        <taxon>Hexapoda</taxon>
        <taxon>Insecta</taxon>
        <taxon>Pterygota</taxon>
        <taxon>Neoptera</taxon>
        <taxon>Paraneoptera</taxon>
        <taxon>Hemiptera</taxon>
        <taxon>Heteroptera</taxon>
        <taxon>Panheteroptera</taxon>
        <taxon>Pentatomomorpha</taxon>
        <taxon>Pentatomoidea</taxon>
        <taxon>Pentatomidae</taxon>
        <taxon>Pentatominae</taxon>
        <taxon>Nezara</taxon>
    </lineage>
</organism>
<reference evidence="2" key="1">
    <citation type="submission" date="2022-01" db="EMBL/GenBank/DDBJ databases">
        <authorList>
            <person name="King R."/>
        </authorList>
    </citation>
    <scope>NUCLEOTIDE SEQUENCE</scope>
</reference>
<feature type="transmembrane region" description="Helical" evidence="1">
    <location>
        <begin position="12"/>
        <end position="36"/>
    </location>
</feature>
<dbReference type="Proteomes" id="UP001152798">
    <property type="component" value="Chromosome 5"/>
</dbReference>
<protein>
    <submittedName>
        <fullName evidence="2">Uncharacterized protein</fullName>
    </submittedName>
</protein>
<dbReference type="AlphaFoldDB" id="A0A9P0MSK5"/>
<name>A0A9P0MSK5_NEZVI</name>
<gene>
    <name evidence="2" type="ORF">NEZAVI_LOCUS12071</name>
</gene>
<proteinExistence type="predicted"/>
<evidence type="ECO:0000313" key="2">
    <source>
        <dbReference type="EMBL" id="CAH1403464.1"/>
    </source>
</evidence>
<keyword evidence="1" id="KW-0812">Transmembrane</keyword>
<sequence>MINDFSIDDYVIINKVFLSSFIAFLTTYLIAVVQLLPELGQVANIYFKDCIS</sequence>
<evidence type="ECO:0000313" key="3">
    <source>
        <dbReference type="Proteomes" id="UP001152798"/>
    </source>
</evidence>
<keyword evidence="3" id="KW-1185">Reference proteome</keyword>
<keyword evidence="1" id="KW-0472">Membrane</keyword>
<evidence type="ECO:0000256" key="1">
    <source>
        <dbReference type="SAM" id="Phobius"/>
    </source>
</evidence>
<keyword evidence="1" id="KW-1133">Transmembrane helix</keyword>